<keyword evidence="2" id="KW-0472">Membrane</keyword>
<evidence type="ECO:0000313" key="4">
    <source>
        <dbReference type="Proteomes" id="UP001601992"/>
    </source>
</evidence>
<feature type="compositionally biased region" description="Pro residues" evidence="1">
    <location>
        <begin position="75"/>
        <end position="87"/>
    </location>
</feature>
<keyword evidence="2" id="KW-1133">Transmembrane helix</keyword>
<keyword evidence="2" id="KW-0812">Transmembrane</keyword>
<keyword evidence="4" id="KW-1185">Reference proteome</keyword>
<organism evidence="3 4">
    <name type="scientific">Nocardia jiangxiensis</name>
    <dbReference type="NCBI Taxonomy" id="282685"/>
    <lineage>
        <taxon>Bacteria</taxon>
        <taxon>Bacillati</taxon>
        <taxon>Actinomycetota</taxon>
        <taxon>Actinomycetes</taxon>
        <taxon>Mycobacteriales</taxon>
        <taxon>Nocardiaceae</taxon>
        <taxon>Nocardia</taxon>
    </lineage>
</organism>
<evidence type="ECO:0000256" key="2">
    <source>
        <dbReference type="SAM" id="Phobius"/>
    </source>
</evidence>
<name>A0ABW6RVP6_9NOCA</name>
<accession>A0ABW6RVP6</accession>
<feature type="compositionally biased region" description="Polar residues" evidence="1">
    <location>
        <begin position="1"/>
        <end position="35"/>
    </location>
</feature>
<dbReference type="RefSeq" id="WP_040817470.1">
    <property type="nucleotide sequence ID" value="NZ_JBIAQY010000003.1"/>
</dbReference>
<dbReference type="EMBL" id="JBIAQY010000003">
    <property type="protein sequence ID" value="MFF3568091.1"/>
    <property type="molecule type" value="Genomic_DNA"/>
</dbReference>
<feature type="transmembrane region" description="Helical" evidence="2">
    <location>
        <begin position="123"/>
        <end position="147"/>
    </location>
</feature>
<gene>
    <name evidence="3" type="ORF">ACFYXQ_09970</name>
</gene>
<feature type="region of interest" description="Disordered" evidence="1">
    <location>
        <begin position="189"/>
        <end position="209"/>
    </location>
</feature>
<proteinExistence type="predicted"/>
<reference evidence="3 4" key="1">
    <citation type="submission" date="2024-10" db="EMBL/GenBank/DDBJ databases">
        <title>The Natural Products Discovery Center: Release of the First 8490 Sequenced Strains for Exploring Actinobacteria Biosynthetic Diversity.</title>
        <authorList>
            <person name="Kalkreuter E."/>
            <person name="Kautsar S.A."/>
            <person name="Yang D."/>
            <person name="Bader C.D."/>
            <person name="Teijaro C.N."/>
            <person name="Fluegel L."/>
            <person name="Davis C.M."/>
            <person name="Simpson J.R."/>
            <person name="Lauterbach L."/>
            <person name="Steele A.D."/>
            <person name="Gui C."/>
            <person name="Meng S."/>
            <person name="Li G."/>
            <person name="Viehrig K."/>
            <person name="Ye F."/>
            <person name="Su P."/>
            <person name="Kiefer A.F."/>
            <person name="Nichols A."/>
            <person name="Cepeda A.J."/>
            <person name="Yan W."/>
            <person name="Fan B."/>
            <person name="Jiang Y."/>
            <person name="Adhikari A."/>
            <person name="Zheng C.-J."/>
            <person name="Schuster L."/>
            <person name="Cowan T.M."/>
            <person name="Smanski M.J."/>
            <person name="Chevrette M.G."/>
            <person name="De Carvalho L.P.S."/>
            <person name="Shen B."/>
        </authorList>
    </citation>
    <scope>NUCLEOTIDE SEQUENCE [LARGE SCALE GENOMIC DNA]</scope>
    <source>
        <strain evidence="3 4">NPDC002593</strain>
    </source>
</reference>
<sequence length="334" mass="35199">MTDNTPPQDEPPNDSNQWWSTPASTGSSTPLTGTDPTIMGGSQGYGASGYSQQPYNPQAYNPQPYAQSAAQPTAIPQPPSQPTPQPVAQPQMGYTGQQQQPQFTGGYPQQPSFAPRPPQKSNAALWVIGGVVGLVVVIGVVIGIVAVSSSDDSSNSILGKNKVDGDYSMSSVTNACSLVDLTVLSKWAPTAKPNPTHTERAPDSSIGGGSLDCDGSYEGAGKYSTDSSQLSLNVEFQSKYGSPDYNMWKDTDTKTTGSGRSSGDITGIGQQAYYAIEQRNYSSFNVLNYTCAAMDSNVSVKIELRIDADSAPSTEDAGATCKDQLKKVLTGLHK</sequence>
<protein>
    <recommendedName>
        <fullName evidence="5">DUF3558 domain-containing protein</fullName>
    </recommendedName>
</protein>
<feature type="region of interest" description="Disordered" evidence="1">
    <location>
        <begin position="1"/>
        <end position="119"/>
    </location>
</feature>
<evidence type="ECO:0008006" key="5">
    <source>
        <dbReference type="Google" id="ProtNLM"/>
    </source>
</evidence>
<evidence type="ECO:0000313" key="3">
    <source>
        <dbReference type="EMBL" id="MFF3568091.1"/>
    </source>
</evidence>
<comment type="caution">
    <text evidence="3">The sequence shown here is derived from an EMBL/GenBank/DDBJ whole genome shotgun (WGS) entry which is preliminary data.</text>
</comment>
<dbReference type="Proteomes" id="UP001601992">
    <property type="component" value="Unassembled WGS sequence"/>
</dbReference>
<feature type="compositionally biased region" description="Low complexity" evidence="1">
    <location>
        <begin position="88"/>
        <end position="111"/>
    </location>
</feature>
<evidence type="ECO:0000256" key="1">
    <source>
        <dbReference type="SAM" id="MobiDB-lite"/>
    </source>
</evidence>
<feature type="compositionally biased region" description="Low complexity" evidence="1">
    <location>
        <begin position="48"/>
        <end position="74"/>
    </location>
</feature>